<dbReference type="SUPFAM" id="SSF56112">
    <property type="entry name" value="Protein kinase-like (PK-like)"/>
    <property type="match status" value="1"/>
</dbReference>
<evidence type="ECO:0000259" key="2">
    <source>
        <dbReference type="Pfam" id="PF17667"/>
    </source>
</evidence>
<dbReference type="GO" id="GO:0004672">
    <property type="term" value="F:protein kinase activity"/>
    <property type="evidence" value="ECO:0007669"/>
    <property type="project" value="InterPro"/>
</dbReference>
<feature type="compositionally biased region" description="Polar residues" evidence="1">
    <location>
        <begin position="665"/>
        <end position="677"/>
    </location>
</feature>
<name>A0A8H3HZ37_9AGAM</name>
<protein>
    <recommendedName>
        <fullName evidence="2">Fungal-type protein kinase domain-containing protein</fullName>
    </recommendedName>
</protein>
<dbReference type="Pfam" id="PF17667">
    <property type="entry name" value="Pkinase_fungal"/>
    <property type="match status" value="1"/>
</dbReference>
<feature type="region of interest" description="Disordered" evidence="1">
    <location>
        <begin position="664"/>
        <end position="696"/>
    </location>
</feature>
<dbReference type="InterPro" id="IPR040976">
    <property type="entry name" value="Pkinase_fungal"/>
</dbReference>
<dbReference type="PANTHER" id="PTHR38248:SF2">
    <property type="entry name" value="FUNK1 11"/>
    <property type="match status" value="1"/>
</dbReference>
<dbReference type="Gene3D" id="1.10.510.10">
    <property type="entry name" value="Transferase(Phosphotransferase) domain 1"/>
    <property type="match status" value="1"/>
</dbReference>
<evidence type="ECO:0000313" key="4">
    <source>
        <dbReference type="Proteomes" id="UP000663827"/>
    </source>
</evidence>
<dbReference type="InterPro" id="IPR011009">
    <property type="entry name" value="Kinase-like_dom_sf"/>
</dbReference>
<gene>
    <name evidence="3" type="ORF">RDB_LOCUS111346</name>
</gene>
<evidence type="ECO:0000256" key="1">
    <source>
        <dbReference type="SAM" id="MobiDB-lite"/>
    </source>
</evidence>
<dbReference type="EMBL" id="CAJNJQ010002444">
    <property type="protein sequence ID" value="CAE7175721.1"/>
    <property type="molecule type" value="Genomic_DNA"/>
</dbReference>
<evidence type="ECO:0000313" key="3">
    <source>
        <dbReference type="EMBL" id="CAE7175721.1"/>
    </source>
</evidence>
<reference evidence="3" key="1">
    <citation type="submission" date="2021-01" db="EMBL/GenBank/DDBJ databases">
        <authorList>
            <person name="Kaushik A."/>
        </authorList>
    </citation>
    <scope>NUCLEOTIDE SEQUENCE</scope>
    <source>
        <strain evidence="3">AG5</strain>
    </source>
</reference>
<comment type="caution">
    <text evidence="3">The sequence shown here is derived from an EMBL/GenBank/DDBJ whole genome shotgun (WGS) entry which is preliminary data.</text>
</comment>
<dbReference type="PROSITE" id="PS00109">
    <property type="entry name" value="PROTEIN_KINASE_TYR"/>
    <property type="match status" value="1"/>
</dbReference>
<dbReference type="InterPro" id="IPR008266">
    <property type="entry name" value="Tyr_kinase_AS"/>
</dbReference>
<proteinExistence type="predicted"/>
<accession>A0A8H3HZ37</accession>
<organism evidence="3 4">
    <name type="scientific">Rhizoctonia solani</name>
    <dbReference type="NCBI Taxonomy" id="456999"/>
    <lineage>
        <taxon>Eukaryota</taxon>
        <taxon>Fungi</taxon>
        <taxon>Dikarya</taxon>
        <taxon>Basidiomycota</taxon>
        <taxon>Agaricomycotina</taxon>
        <taxon>Agaricomycetes</taxon>
        <taxon>Cantharellales</taxon>
        <taxon>Ceratobasidiaceae</taxon>
        <taxon>Rhizoctonia</taxon>
    </lineage>
</organism>
<dbReference type="PANTHER" id="PTHR38248">
    <property type="entry name" value="FUNK1 6"/>
    <property type="match status" value="1"/>
</dbReference>
<dbReference type="Proteomes" id="UP000663827">
    <property type="component" value="Unassembled WGS sequence"/>
</dbReference>
<feature type="compositionally biased region" description="Basic and acidic residues" evidence="1">
    <location>
        <begin position="678"/>
        <end position="687"/>
    </location>
</feature>
<dbReference type="AlphaFoldDB" id="A0A8H3HZ37"/>
<sequence length="721" mass="82571">MPHIPTVPEVSLDSLINSVLPIVQPGDLDLVCKTLISNSSIQDSDDILGWNCWPHDPTTQDHAPVVLKLFESIVHSVVDSVSRIFVLDMNFKPAQQDTPVGSRHNSSRPDGFFYVGRPKRGSNKVNWTDIVMPMELKNADNKRSRVDNYDKVIWSMHHVMRNDARRRFVHGLTCEDTKARLWYHDRCDIVASEEFDINREGMEAACYDPDVELLPVHDPESKPKYNITVYNSDTGQATVYRTVEAISLSGANRMSGPGTRVWKVRKVVDGHVVGPEYALKDAWVREDRVAEHVHLKAIREAQPGYAQHLLTPVDYGFGSFSLAACDNTHRTLRRTELVPTRKILLTYPSYVGNESLVVLYALRHGVETRDRSNSSRRNHYFYPSRHPCQHYRIVFEEIGQPVHDLRKFTDIFTAIQGGWEGLYAMHLCGYVHRDVSSGNILLVPASGQLGERGVIMDLEYAKKIDATSAPHDEATGTTPFMATEVQQVQHVRLGKLWADREIAERLARSNPLDWEPRHQEPLPAFRYNALHDMESMWWLCIWMLFYLAPVGRSIREQSYNYGEIFRSHYSKEYFIGSAYEFTKWTTHLSRMPGIAVLVYTWLRRLNNQFYESYSEQDDAIAQSGMIRVDAERVKESYEAGKQALELLKEASESFTDTFVPMSEVTDGSSNISSNTESGRSRETRFTREASQQKNNAEVVKTSRKFEVYVELPVRKKIRAEA</sequence>
<feature type="domain" description="Fungal-type protein kinase" evidence="2">
    <location>
        <begin position="119"/>
        <end position="543"/>
    </location>
</feature>